<accession>A0A3M8CJE2</accession>
<dbReference type="RefSeq" id="WP_122907972.1">
    <property type="nucleotide sequence ID" value="NZ_CBCSBE010000004.1"/>
</dbReference>
<protein>
    <submittedName>
        <fullName evidence="3">Esterase</fullName>
    </submittedName>
</protein>
<keyword evidence="4" id="KW-1185">Reference proteome</keyword>
<proteinExistence type="predicted"/>
<evidence type="ECO:0000313" key="3">
    <source>
        <dbReference type="EMBL" id="RNB75814.1"/>
    </source>
</evidence>
<dbReference type="InterPro" id="IPR003386">
    <property type="entry name" value="LACT/PDAT_acylTrfase"/>
</dbReference>
<evidence type="ECO:0000259" key="2">
    <source>
        <dbReference type="Pfam" id="PF04151"/>
    </source>
</evidence>
<gene>
    <name evidence="3" type="ORF">EDM52_05180</name>
</gene>
<name>A0A3M8CJE2_9BACL</name>
<dbReference type="Gene3D" id="3.40.50.1820">
    <property type="entry name" value="alpha/beta hydrolase"/>
    <property type="match status" value="1"/>
</dbReference>
<dbReference type="InterPro" id="IPR007280">
    <property type="entry name" value="Peptidase_C_arc/bac"/>
</dbReference>
<sequence length="920" mass="105705">MRKSFKRLLQLIAILVLIVGSVAPAGWAKQREDESIIKEAVAWIEDGEVRLQIAFAKAPEESELTIVQEDWEQSRTYRKASRLSVALVPESHQSLEVALRSTSSRTDQVSRWEVQLPNTIETKDAGKLRKADWDKKAAQKDSLLEMRKLEEREEDRNPEPKEEAAKFTQLERWEKEFYQKFAPGEKPKEADIRSSRVVFEMEPNDTVKKADWLFDKQDAFGKIGKSGDVDFWKIRATENGVMNVSLRDIPNKQDYHLYVFDVNERELARSELSGEAEEIIEGVGTERREWYYVMVKGAGNSHDPHHSYRLRIDFQSVQGNVKSDEYEPNNTLANAYDMGVEQTLKANLHSLQDVDFYRFSFKRTSTLFVRLAEIPTGMDIDVQLLDEKGKLLGKSEKPRNADEEIVFNANPGTYVIKVMASRTSGFTANSYKLDVKIHTIPVIFIPGIGGSRLEVEENGSISEAWLSLGRAMTEYNDPHHRRVLSLMPVREGSVEVKPRVNGIRIFPERADEGFRAIQYLTYNTKIPTAHETSEQYDSMIKELRKKGYLQFRTIYAMPYDWRYSNAENAKHLKEKIDLALQRTGARQVHLVAHSMGGLLVRETLLSNISYQSKVNRIIYMGTPFLGSPRAYQAIKHGYDFGIPLFDAGTGKTISEYAPAVYELLPSKKYVHASSFLKKNQKANYSYNDLLRDEDLQVTYLPLLNQAIKLHDKWDNKVINVPQYSIIGQGQATLLGYFFDKATKEFVPFYDNNSGDGTVPYESANHSLKDIKKKYYVTGEHAKLPLIPQVIEQVIDLLQGKDEKQSGIRTSAVKNFDYLYYIIKSEDGTFPSVTIQKDGREMTLEPKLKEWWEDLSIEYHDKIIVVHVKDQQPLAFKWSSQQNQENPSRIIVRQFSSEDSKRYREEGREFILGPDGLVEVE</sequence>
<evidence type="ECO:0000256" key="1">
    <source>
        <dbReference type="SAM" id="MobiDB-lite"/>
    </source>
</evidence>
<feature type="region of interest" description="Disordered" evidence="1">
    <location>
        <begin position="144"/>
        <end position="164"/>
    </location>
</feature>
<dbReference type="Gene3D" id="2.60.120.380">
    <property type="match status" value="2"/>
</dbReference>
<dbReference type="GO" id="GO:0006629">
    <property type="term" value="P:lipid metabolic process"/>
    <property type="evidence" value="ECO:0007669"/>
    <property type="project" value="InterPro"/>
</dbReference>
<evidence type="ECO:0000313" key="4">
    <source>
        <dbReference type="Proteomes" id="UP000282028"/>
    </source>
</evidence>
<dbReference type="GO" id="GO:0008374">
    <property type="term" value="F:O-acyltransferase activity"/>
    <property type="evidence" value="ECO:0007669"/>
    <property type="project" value="InterPro"/>
</dbReference>
<dbReference type="OrthoDB" id="503948at2"/>
<dbReference type="Proteomes" id="UP000282028">
    <property type="component" value="Unassembled WGS sequence"/>
</dbReference>
<feature type="domain" description="Peptidase C-terminal archaeal/bacterial" evidence="2">
    <location>
        <begin position="353"/>
        <end position="418"/>
    </location>
</feature>
<dbReference type="InterPro" id="IPR029058">
    <property type="entry name" value="AB_hydrolase_fold"/>
</dbReference>
<dbReference type="SUPFAM" id="SSF89260">
    <property type="entry name" value="Collagen-binding domain"/>
    <property type="match status" value="2"/>
</dbReference>
<dbReference type="Pfam" id="PF02450">
    <property type="entry name" value="LCAT"/>
    <property type="match status" value="1"/>
</dbReference>
<dbReference type="AlphaFoldDB" id="A0A3M8CJE2"/>
<reference evidence="3 4" key="1">
    <citation type="submission" date="2018-10" db="EMBL/GenBank/DDBJ databases">
        <title>Phylogenomics of Brevibacillus.</title>
        <authorList>
            <person name="Dunlap C."/>
        </authorList>
    </citation>
    <scope>NUCLEOTIDE SEQUENCE [LARGE SCALE GENOMIC DNA]</scope>
    <source>
        <strain evidence="3 4">JCM 12215</strain>
    </source>
</reference>
<dbReference type="PANTHER" id="PTHR11440">
    <property type="entry name" value="LECITHIN-CHOLESTEROL ACYLTRANSFERASE-RELATED"/>
    <property type="match status" value="1"/>
</dbReference>
<organism evidence="3 4">
    <name type="scientific">Brevibacillus invocatus</name>
    <dbReference type="NCBI Taxonomy" id="173959"/>
    <lineage>
        <taxon>Bacteria</taxon>
        <taxon>Bacillati</taxon>
        <taxon>Bacillota</taxon>
        <taxon>Bacilli</taxon>
        <taxon>Bacillales</taxon>
        <taxon>Paenibacillaceae</taxon>
        <taxon>Brevibacillus</taxon>
    </lineage>
</organism>
<comment type="caution">
    <text evidence="3">The sequence shown here is derived from an EMBL/GenBank/DDBJ whole genome shotgun (WGS) entry which is preliminary data.</text>
</comment>
<dbReference type="Pfam" id="PF04151">
    <property type="entry name" value="PPC"/>
    <property type="match status" value="1"/>
</dbReference>
<dbReference type="SUPFAM" id="SSF53474">
    <property type="entry name" value="alpha/beta-Hydrolases"/>
    <property type="match status" value="1"/>
</dbReference>
<dbReference type="EMBL" id="RHHR01000009">
    <property type="protein sequence ID" value="RNB75814.1"/>
    <property type="molecule type" value="Genomic_DNA"/>
</dbReference>